<dbReference type="RefSeq" id="XP_022489648.1">
    <property type="nucleotide sequence ID" value="XM_022630612.1"/>
</dbReference>
<dbReference type="InterPro" id="IPR050121">
    <property type="entry name" value="Cytochrome_P450_monoxygenase"/>
</dbReference>
<dbReference type="OrthoDB" id="1470350at2759"/>
<evidence type="ECO:0008006" key="12">
    <source>
        <dbReference type="Google" id="ProtNLM"/>
    </source>
</evidence>
<feature type="binding site" description="axial binding residue" evidence="8">
    <location>
        <position position="381"/>
    </location>
    <ligand>
        <name>heme</name>
        <dbReference type="ChEBI" id="CHEBI:30413"/>
    </ligand>
    <ligandPart>
        <name>Fe</name>
        <dbReference type="ChEBI" id="CHEBI:18248"/>
    </ligandPart>
</feature>
<keyword evidence="6 8" id="KW-0408">Iron</keyword>
<protein>
    <recommendedName>
        <fullName evidence="12">Cytochrome P450</fullName>
    </recommendedName>
</protein>
<comment type="caution">
    <text evidence="10">The sequence shown here is derived from an EMBL/GenBank/DDBJ whole genome shotgun (WGS) entry which is preliminary data.</text>
</comment>
<dbReference type="InterPro" id="IPR001128">
    <property type="entry name" value="Cyt_P450"/>
</dbReference>
<evidence type="ECO:0000313" key="11">
    <source>
        <dbReference type="Proteomes" id="UP000177622"/>
    </source>
</evidence>
<dbReference type="GO" id="GO:0043386">
    <property type="term" value="P:mycotoxin biosynthetic process"/>
    <property type="evidence" value="ECO:0007669"/>
    <property type="project" value="UniProtKB-ARBA"/>
</dbReference>
<organism evidence="10 11">
    <name type="scientific">Penicillium arizonense</name>
    <dbReference type="NCBI Taxonomy" id="1835702"/>
    <lineage>
        <taxon>Eukaryota</taxon>
        <taxon>Fungi</taxon>
        <taxon>Dikarya</taxon>
        <taxon>Ascomycota</taxon>
        <taxon>Pezizomycotina</taxon>
        <taxon>Eurotiomycetes</taxon>
        <taxon>Eurotiomycetidae</taxon>
        <taxon>Eurotiales</taxon>
        <taxon>Aspergillaceae</taxon>
        <taxon>Penicillium</taxon>
    </lineage>
</organism>
<dbReference type="InterPro" id="IPR002401">
    <property type="entry name" value="Cyt_P450_E_grp-I"/>
</dbReference>
<gene>
    <name evidence="10" type="ORF">PENARI_c006G11101</name>
</gene>
<dbReference type="STRING" id="1835702.A0A1F5LMR3"/>
<evidence type="ECO:0000313" key="10">
    <source>
        <dbReference type="EMBL" id="OGE54211.1"/>
    </source>
</evidence>
<dbReference type="InterPro" id="IPR036396">
    <property type="entry name" value="Cyt_P450_sf"/>
</dbReference>
<keyword evidence="11" id="KW-1185">Reference proteome</keyword>
<name>A0A1F5LMR3_PENAI</name>
<dbReference type="PRINTS" id="PR00385">
    <property type="entry name" value="P450"/>
</dbReference>
<dbReference type="GO" id="GO:0020037">
    <property type="term" value="F:heme binding"/>
    <property type="evidence" value="ECO:0007669"/>
    <property type="project" value="InterPro"/>
</dbReference>
<dbReference type="PRINTS" id="PR00463">
    <property type="entry name" value="EP450I"/>
</dbReference>
<dbReference type="GO" id="GO:0016705">
    <property type="term" value="F:oxidoreductase activity, acting on paired donors, with incorporation or reduction of molecular oxygen"/>
    <property type="evidence" value="ECO:0007669"/>
    <property type="project" value="InterPro"/>
</dbReference>
<evidence type="ECO:0000256" key="5">
    <source>
        <dbReference type="ARBA" id="ARBA00023002"/>
    </source>
</evidence>
<comment type="cofactor">
    <cofactor evidence="1 8">
        <name>heme</name>
        <dbReference type="ChEBI" id="CHEBI:30413"/>
    </cofactor>
</comment>
<evidence type="ECO:0000256" key="7">
    <source>
        <dbReference type="ARBA" id="ARBA00023033"/>
    </source>
</evidence>
<dbReference type="PANTHER" id="PTHR24305">
    <property type="entry name" value="CYTOCHROME P450"/>
    <property type="match status" value="1"/>
</dbReference>
<keyword evidence="4 8" id="KW-0479">Metal-binding</keyword>
<reference evidence="10 11" key="1">
    <citation type="journal article" date="2016" name="Sci. Rep.">
        <title>Penicillium arizonense, a new, genome sequenced fungal species, reveals a high chemical diversity in secreted metabolites.</title>
        <authorList>
            <person name="Grijseels S."/>
            <person name="Nielsen J.C."/>
            <person name="Randelovic M."/>
            <person name="Nielsen J."/>
            <person name="Nielsen K.F."/>
            <person name="Workman M."/>
            <person name="Frisvad J.C."/>
        </authorList>
    </citation>
    <scope>NUCLEOTIDE SEQUENCE [LARGE SCALE GENOMIC DNA]</scope>
    <source>
        <strain evidence="10 11">CBS 141311</strain>
    </source>
</reference>
<sequence>MPFTEYINLSTSLGIMVSREASQSSWRRNIRKGNTTKPSPTGTLFLKDPTLYGPLFEQSKTIFDADGDDYSAEKRSIQHAFTKKSLLTKEAILTFYVSSAIEGLESQFRTADVVDLVPIFGNALFDIMCKLTVDEDLHAINPNGQHHPAVYTLTSALEWIYIPVMARHILGALSYPLEMCASFVGKGVLHLGPVGPLLSKRLEKGGSNPDFVSYMKQGKQEGEASQLQVINNATSLIAAGTETTVSLMCGAVYHILSNPPVLLSLCQEIRGAADNASDLNLELIHGMKYLRACLDEAMRMYPSIVGTLPRVVDGDGAYICDQFVPPNTVVGVNQWAAYRSNRNFIYPDEFRPDRWLNVEEGEYNGDRRKAFQPFGYGPRKCIANE</sequence>
<evidence type="ECO:0000256" key="4">
    <source>
        <dbReference type="ARBA" id="ARBA00022723"/>
    </source>
</evidence>
<keyword evidence="3 8" id="KW-0349">Heme</keyword>
<dbReference type="Gene3D" id="1.10.630.10">
    <property type="entry name" value="Cytochrome P450"/>
    <property type="match status" value="1"/>
</dbReference>
<dbReference type="PROSITE" id="PS00086">
    <property type="entry name" value="CYTOCHROME_P450"/>
    <property type="match status" value="1"/>
</dbReference>
<comment type="similarity">
    <text evidence="2 9">Belongs to the cytochrome P450 family.</text>
</comment>
<proteinExistence type="inferred from homology"/>
<keyword evidence="5 9" id="KW-0560">Oxidoreductase</keyword>
<evidence type="ECO:0000256" key="8">
    <source>
        <dbReference type="PIRSR" id="PIRSR602401-1"/>
    </source>
</evidence>
<evidence type="ECO:0000256" key="6">
    <source>
        <dbReference type="ARBA" id="ARBA00023004"/>
    </source>
</evidence>
<dbReference type="SUPFAM" id="SSF48264">
    <property type="entry name" value="Cytochrome P450"/>
    <property type="match status" value="1"/>
</dbReference>
<dbReference type="GeneID" id="34575346"/>
<dbReference type="Proteomes" id="UP000177622">
    <property type="component" value="Unassembled WGS sequence"/>
</dbReference>
<dbReference type="AlphaFoldDB" id="A0A1F5LMR3"/>
<dbReference type="EMBL" id="LXJU01000006">
    <property type="protein sequence ID" value="OGE54211.1"/>
    <property type="molecule type" value="Genomic_DNA"/>
</dbReference>
<dbReference type="GO" id="GO:0005506">
    <property type="term" value="F:iron ion binding"/>
    <property type="evidence" value="ECO:0007669"/>
    <property type="project" value="InterPro"/>
</dbReference>
<dbReference type="PANTHER" id="PTHR24305:SF210">
    <property type="entry name" value="CYTOCHROME P450 MONOOXYGENASE ASQL-RELATED"/>
    <property type="match status" value="1"/>
</dbReference>
<dbReference type="Pfam" id="PF00067">
    <property type="entry name" value="p450"/>
    <property type="match status" value="1"/>
</dbReference>
<keyword evidence="7 9" id="KW-0503">Monooxygenase</keyword>
<evidence type="ECO:0000256" key="2">
    <source>
        <dbReference type="ARBA" id="ARBA00010617"/>
    </source>
</evidence>
<dbReference type="GO" id="GO:0004497">
    <property type="term" value="F:monooxygenase activity"/>
    <property type="evidence" value="ECO:0007669"/>
    <property type="project" value="UniProtKB-KW"/>
</dbReference>
<accession>A0A1F5LMR3</accession>
<dbReference type="InterPro" id="IPR017972">
    <property type="entry name" value="Cyt_P450_CS"/>
</dbReference>
<evidence type="ECO:0000256" key="9">
    <source>
        <dbReference type="RuleBase" id="RU000461"/>
    </source>
</evidence>
<evidence type="ECO:0000256" key="3">
    <source>
        <dbReference type="ARBA" id="ARBA00022617"/>
    </source>
</evidence>
<evidence type="ECO:0000256" key="1">
    <source>
        <dbReference type="ARBA" id="ARBA00001971"/>
    </source>
</evidence>